<dbReference type="RefSeq" id="WP_119405923.1">
    <property type="nucleotide sequence ID" value="NZ_CP032869.1"/>
</dbReference>
<dbReference type="EMBL" id="CP032869">
    <property type="protein sequence ID" value="AYL97634.1"/>
    <property type="molecule type" value="Genomic_DNA"/>
</dbReference>
<evidence type="ECO:0000256" key="2">
    <source>
        <dbReference type="SAM" id="Phobius"/>
    </source>
</evidence>
<name>A0A494VRT5_9SPHI</name>
<dbReference type="KEGG" id="muh:HYN43_021095"/>
<proteinExistence type="predicted"/>
<organism evidence="3 4">
    <name type="scientific">Mucilaginibacter celer</name>
    <dbReference type="NCBI Taxonomy" id="2305508"/>
    <lineage>
        <taxon>Bacteria</taxon>
        <taxon>Pseudomonadati</taxon>
        <taxon>Bacteroidota</taxon>
        <taxon>Sphingobacteriia</taxon>
        <taxon>Sphingobacteriales</taxon>
        <taxon>Sphingobacteriaceae</taxon>
        <taxon>Mucilaginibacter</taxon>
    </lineage>
</organism>
<feature type="transmembrane region" description="Helical" evidence="2">
    <location>
        <begin position="14"/>
        <end position="32"/>
    </location>
</feature>
<feature type="transmembrane region" description="Helical" evidence="2">
    <location>
        <begin position="44"/>
        <end position="61"/>
    </location>
</feature>
<evidence type="ECO:0000313" key="4">
    <source>
        <dbReference type="Proteomes" id="UP000270046"/>
    </source>
</evidence>
<sequence>MYKNLLLRNADKLLYPRFAAFAIIACGIIYFSIRQSAHTPAGNLLLMLVFTALVLITGSAFKSMSVTDPDPATADEEDDACEKGDRGTPTEDADLPVAEGGVA</sequence>
<protein>
    <submittedName>
        <fullName evidence="3">Uncharacterized protein</fullName>
    </submittedName>
</protein>
<keyword evidence="2" id="KW-0472">Membrane</keyword>
<reference evidence="3 4" key="1">
    <citation type="submission" date="2018-10" db="EMBL/GenBank/DDBJ databases">
        <title>Genome sequencing of Mucilaginibacter sp. HYN0043.</title>
        <authorList>
            <person name="Kim M."/>
            <person name="Yi H."/>
        </authorList>
    </citation>
    <scope>NUCLEOTIDE SEQUENCE [LARGE SCALE GENOMIC DNA]</scope>
    <source>
        <strain evidence="3 4">HYN0043</strain>
    </source>
</reference>
<evidence type="ECO:0000313" key="3">
    <source>
        <dbReference type="EMBL" id="AYL97634.1"/>
    </source>
</evidence>
<dbReference type="Proteomes" id="UP000270046">
    <property type="component" value="Chromosome"/>
</dbReference>
<evidence type="ECO:0000256" key="1">
    <source>
        <dbReference type="SAM" id="MobiDB-lite"/>
    </source>
</evidence>
<dbReference type="AlphaFoldDB" id="A0A494VRT5"/>
<accession>A0A494VRT5</accession>
<keyword evidence="2" id="KW-1133">Transmembrane helix</keyword>
<keyword evidence="2" id="KW-0812">Transmembrane</keyword>
<feature type="region of interest" description="Disordered" evidence="1">
    <location>
        <begin position="63"/>
        <end position="103"/>
    </location>
</feature>
<gene>
    <name evidence="3" type="ORF">HYN43_021095</name>
</gene>
<keyword evidence="4" id="KW-1185">Reference proteome</keyword>